<sequence length="264" mass="29003">MFSDITKMLDLRVMDTGSKRHVLDKMAAGVAALGDARLSRLHADALAQTAVASEVNLQWLNQKEINDTARSDARAIDHDLDRQLGSLHTILKTFAELPTGGPAAAHARSVIDALFVRGVAPYTTLSFNQEHDQVRTLIAKLRSDHAAAIAAVNLSDMVDDLEALNTEYGRALNKDVLRISFEKVTQARRQSDTAFHTFLLALIGHMADQPDALSEHLEPLRVQQKRLATYLRRHNASPTVDPETGEPMEPPEPLDEVVAPAEPV</sequence>
<proteinExistence type="predicted"/>
<dbReference type="KEGG" id="bsed:DN745_04115"/>
<dbReference type="Proteomes" id="UP000249799">
    <property type="component" value="Chromosome"/>
</dbReference>
<name>A0A2Z4FI55_9DELT</name>
<dbReference type="EMBL" id="CP030032">
    <property type="protein sequence ID" value="AWV88563.1"/>
    <property type="molecule type" value="Genomic_DNA"/>
</dbReference>
<evidence type="ECO:0000313" key="2">
    <source>
        <dbReference type="Proteomes" id="UP000249799"/>
    </source>
</evidence>
<gene>
    <name evidence="1" type="ORF">DN745_04115</name>
</gene>
<dbReference type="Pfam" id="PF19775">
    <property type="entry name" value="DUF6261"/>
    <property type="match status" value="1"/>
</dbReference>
<protein>
    <submittedName>
        <fullName evidence="1">Uncharacterized protein</fullName>
    </submittedName>
</protein>
<organism evidence="1 2">
    <name type="scientific">Bradymonas sediminis</name>
    <dbReference type="NCBI Taxonomy" id="1548548"/>
    <lineage>
        <taxon>Bacteria</taxon>
        <taxon>Deltaproteobacteria</taxon>
        <taxon>Bradymonadales</taxon>
        <taxon>Bradymonadaceae</taxon>
        <taxon>Bradymonas</taxon>
    </lineage>
</organism>
<keyword evidence="2" id="KW-1185">Reference proteome</keyword>
<accession>A0A2Z4FI55</accession>
<dbReference type="AlphaFoldDB" id="A0A2Z4FI55"/>
<dbReference type="InterPro" id="IPR046228">
    <property type="entry name" value="DUF6261"/>
</dbReference>
<evidence type="ECO:0000313" key="1">
    <source>
        <dbReference type="EMBL" id="AWV88563.1"/>
    </source>
</evidence>
<reference evidence="1 2" key="1">
    <citation type="submission" date="2018-06" db="EMBL/GenBank/DDBJ databases">
        <title>Lujinxingia sediminis gen. nov. sp. nov., a new facultative anaerobic member of the class Deltaproteobacteria, and proposal of Lujinxingaceae fam. nov.</title>
        <authorList>
            <person name="Guo L.-Y."/>
            <person name="Li C.-M."/>
            <person name="Wang S."/>
            <person name="Du Z.-J."/>
        </authorList>
    </citation>
    <scope>NUCLEOTIDE SEQUENCE [LARGE SCALE GENOMIC DNA]</scope>
    <source>
        <strain evidence="1 2">FA350</strain>
    </source>
</reference>
<dbReference type="RefSeq" id="WP_111332423.1">
    <property type="nucleotide sequence ID" value="NZ_CP030032.1"/>
</dbReference>